<keyword evidence="12" id="KW-0560">Oxidoreductase</keyword>
<comment type="caution">
    <text evidence="24">The sequence shown here is derived from an EMBL/GenBank/DDBJ whole genome shotgun (WGS) entry which is preliminary data.</text>
</comment>
<dbReference type="GO" id="GO:0140825">
    <property type="term" value="F:lactoperoxidase activity"/>
    <property type="evidence" value="ECO:0007669"/>
    <property type="project" value="UniProtKB-EC"/>
</dbReference>
<dbReference type="Proteomes" id="UP000324897">
    <property type="component" value="Chromosome 6"/>
</dbReference>
<comment type="similarity">
    <text evidence="4">Belongs to the peroxidase family. Ascorbate peroxidase subfamily.</text>
</comment>
<gene>
    <name evidence="24" type="ORF">EJB05_03026</name>
</gene>
<evidence type="ECO:0000256" key="15">
    <source>
        <dbReference type="ARBA" id="ARBA00023180"/>
    </source>
</evidence>
<comment type="cofactor">
    <cofactor evidence="20">
        <name>Ca(2+)</name>
        <dbReference type="ChEBI" id="CHEBI:29108"/>
    </cofactor>
    <text evidence="20">Binds 2 calcium ions per subunit.</text>
</comment>
<dbReference type="PANTHER" id="PTHR31388:SF24">
    <property type="entry name" value="PEROXIDASE 52"/>
    <property type="match status" value="1"/>
</dbReference>
<evidence type="ECO:0000256" key="21">
    <source>
        <dbReference type="PIRSR" id="PIRSR600823-4"/>
    </source>
</evidence>
<reference evidence="24 25" key="1">
    <citation type="journal article" date="2019" name="Sci. Rep.">
        <title>A high-quality genome of Eragrostis curvula grass provides insights into Poaceae evolution and supports new strategies to enhance forage quality.</title>
        <authorList>
            <person name="Carballo J."/>
            <person name="Santos B.A.C.M."/>
            <person name="Zappacosta D."/>
            <person name="Garbus I."/>
            <person name="Selva J.P."/>
            <person name="Gallo C.A."/>
            <person name="Diaz A."/>
            <person name="Albertini E."/>
            <person name="Caccamo M."/>
            <person name="Echenique V."/>
        </authorList>
    </citation>
    <scope>NUCLEOTIDE SEQUENCE [LARGE SCALE GENOMIC DNA]</scope>
    <source>
        <strain evidence="25">cv. Victoria</strain>
        <tissue evidence="24">Leaf</tissue>
    </source>
</reference>
<evidence type="ECO:0000256" key="1">
    <source>
        <dbReference type="ARBA" id="ARBA00000189"/>
    </source>
</evidence>
<dbReference type="InterPro" id="IPR010255">
    <property type="entry name" value="Haem_peroxidase_sf"/>
</dbReference>
<keyword evidence="14 22" id="KW-1015">Disulfide bond</keyword>
<dbReference type="EC" id="1.11.1.7" evidence="5"/>
<keyword evidence="7" id="KW-0575">Peroxidase</keyword>
<dbReference type="GO" id="GO:0005576">
    <property type="term" value="C:extracellular region"/>
    <property type="evidence" value="ECO:0007669"/>
    <property type="project" value="UniProtKB-SubCell"/>
</dbReference>
<comment type="function">
    <text evidence="2">Removal of H(2)O(2), oxidation of toxic reductants, biosynthesis and degradation of lignin, suberization, auxin catabolism, response to environmental stresses such as wounding, pathogen attack and oxidative stress. These functions might be dependent on each isozyme/isoform in each plant tissue.</text>
</comment>
<evidence type="ECO:0000259" key="23">
    <source>
        <dbReference type="PROSITE" id="PS50873"/>
    </source>
</evidence>
<dbReference type="PROSITE" id="PS00435">
    <property type="entry name" value="PEROXIDASE_1"/>
    <property type="match status" value="3"/>
</dbReference>
<evidence type="ECO:0000256" key="12">
    <source>
        <dbReference type="ARBA" id="ARBA00023002"/>
    </source>
</evidence>
<dbReference type="FunFam" id="1.10.420.10:FF:000006">
    <property type="entry name" value="Peroxidase"/>
    <property type="match status" value="3"/>
</dbReference>
<feature type="disulfide bond" evidence="22">
    <location>
        <begin position="755"/>
        <end position="950"/>
    </location>
</feature>
<evidence type="ECO:0000256" key="4">
    <source>
        <dbReference type="ARBA" id="ARBA00006873"/>
    </source>
</evidence>
<evidence type="ECO:0000256" key="18">
    <source>
        <dbReference type="PIRSR" id="PIRSR600823-1"/>
    </source>
</evidence>
<feature type="binding site" evidence="20">
    <location>
        <position position="708"/>
    </location>
    <ligand>
        <name>Ca(2+)</name>
        <dbReference type="ChEBI" id="CHEBI:29108"/>
        <label>1</label>
    </ligand>
</feature>
<feature type="site" description="Transition state stabilizer" evidence="21">
    <location>
        <position position="696"/>
    </location>
</feature>
<evidence type="ECO:0000256" key="11">
    <source>
        <dbReference type="ARBA" id="ARBA00022837"/>
    </source>
</evidence>
<dbReference type="CDD" id="cd00693">
    <property type="entry name" value="secretory_peroxidase"/>
    <property type="match status" value="3"/>
</dbReference>
<keyword evidence="16" id="KW-0376">Hydrogen peroxide</keyword>
<dbReference type="InterPro" id="IPR019794">
    <property type="entry name" value="Peroxidases_AS"/>
</dbReference>
<dbReference type="AlphaFoldDB" id="A0A5J9WU05"/>
<proteinExistence type="inferred from homology"/>
<feature type="binding site" evidence="19">
    <location>
        <position position="797"/>
    </location>
    <ligand>
        <name>substrate</name>
    </ligand>
</feature>
<comment type="cofactor">
    <cofactor evidence="20">
        <name>heme b</name>
        <dbReference type="ChEBI" id="CHEBI:60344"/>
    </cofactor>
    <text evidence="20">Binds 1 heme b (iron(II)-protoporphyrin IX) group per subunit.</text>
</comment>
<feature type="binding site" evidence="20">
    <location>
        <position position="722"/>
    </location>
    <ligand>
        <name>Ca(2+)</name>
        <dbReference type="ChEBI" id="CHEBI:29108"/>
        <label>1</label>
    </ligand>
</feature>
<dbReference type="InterPro" id="IPR002016">
    <property type="entry name" value="Haem_peroxidase"/>
</dbReference>
<evidence type="ECO:0000256" key="2">
    <source>
        <dbReference type="ARBA" id="ARBA00002322"/>
    </source>
</evidence>
<evidence type="ECO:0000256" key="10">
    <source>
        <dbReference type="ARBA" id="ARBA00022729"/>
    </source>
</evidence>
<feature type="active site" description="Proton acceptor" evidence="18">
    <location>
        <position position="700"/>
    </location>
</feature>
<dbReference type="Pfam" id="PF00141">
    <property type="entry name" value="peroxidase"/>
    <property type="match status" value="3"/>
</dbReference>
<feature type="domain" description="Plant heme peroxidase family profile" evidence="23">
    <location>
        <begin position="55"/>
        <end position="311"/>
    </location>
</feature>
<evidence type="ECO:0000256" key="20">
    <source>
        <dbReference type="PIRSR" id="PIRSR600823-3"/>
    </source>
</evidence>
<dbReference type="FunFam" id="1.10.520.10:FF:000006">
    <property type="entry name" value="Peroxidase"/>
    <property type="match status" value="1"/>
</dbReference>
<dbReference type="GO" id="GO:0042744">
    <property type="term" value="P:hydrogen peroxide catabolic process"/>
    <property type="evidence" value="ECO:0007669"/>
    <property type="project" value="UniProtKB-KW"/>
</dbReference>
<dbReference type="PANTHER" id="PTHR31388">
    <property type="entry name" value="PEROXIDASE 72-RELATED"/>
    <property type="match status" value="1"/>
</dbReference>
<sequence>MTYESPGKTRSPPALGISSCCRVASTDLGSKMAASVARCIALLLLLALAGTSSAQLSTSFYSYSCPGVYDAVKSVVQSAIAKEKRMGASIVRLFFHDCFVQGCDASLLLDDTSSFQGEKMSTPNNGSVRGFEVIDAIKSAVEKVCPGVVSCADILAIAARDSVVTLGGPNWNVKVGRRDSTTASFSGANNNIPPPTSGLANLTSLFAAQGLSQKDMVALSGAHTIGLARCTNFRAHVYNETNIDGSFAKTRQSGCPSTSGSGDNNLAPLDLQTPTVFENNYYKNLVSKKGLLHSDQELFNGGATDSQVQSYRSGSIMASASGAGRSGLVLLLLLALAGVSSAQLCTSFYSSSCPGVYDAVKSVMQSAIATERRMGASILRLFFHDCFVQGCDASLLLDDTPTFQGEKMATPNNGSVRGFEVIDAIKAAVEKVCPGVVSCADILAIAARDSVVILGGPSWDVKVGRRDSRTASFNGANNNIPPPTSGLANLTSLFAAQGLSQKDMVALSGGHTIGLARCTNFRAHIYNESNIDGFLAETRQSVCPRTSGSGDNNLAPLDLQTPTIFENDYYRNLVCKKGLLHSDQELFNGGATDAQVQSYVTSQSAFFADFVTASSSTLHILLLYTGLRENRINRSMACPSGTSLALLLLLLLAGTSSAQLSTSFYSESCPGVYHAVKSVMHSAIATDRRVGAFILRLFFHDCFVQGCDASLLLDDTPSFQGEKMATPNKGSARGFHVIDAVKSAVENVCPGVVSCADVLAIAARDSVVILGGPNWDVKVGRRDSTTASFDGANDNIPPPTYDLANLTSSFAAQGLSQKDMVALAGGHTIGLARCTNFRAHLYNDTNIDVFLAGRRKLYCPRTSGSSDNNLAPLDLQTPTIFVNNYYENLVRKKGLLHSDQELFNGGATDAQVQSYVTSKSAFFEDFVTGMIKMGDIMPLTGSNGQIRKNCRRLN</sequence>
<dbReference type="GO" id="GO:0046872">
    <property type="term" value="F:metal ion binding"/>
    <property type="evidence" value="ECO:0007669"/>
    <property type="project" value="UniProtKB-KW"/>
</dbReference>
<feature type="disulfide bond" evidence="22">
    <location>
        <begin position="834"/>
        <end position="859"/>
    </location>
</feature>
<feature type="binding site" evidence="20">
    <location>
        <position position="874"/>
    </location>
    <ligand>
        <name>Ca(2+)</name>
        <dbReference type="ChEBI" id="CHEBI:29108"/>
        <label>2</label>
    </ligand>
</feature>
<evidence type="ECO:0000256" key="6">
    <source>
        <dbReference type="ARBA" id="ARBA00022525"/>
    </source>
</evidence>
<evidence type="ECO:0000256" key="22">
    <source>
        <dbReference type="PIRSR" id="PIRSR600823-5"/>
    </source>
</evidence>
<dbReference type="FunFam" id="1.10.520.10:FF:000009">
    <property type="entry name" value="Peroxidase"/>
    <property type="match status" value="1"/>
</dbReference>
<feature type="binding site" evidence="20">
    <location>
        <position position="710"/>
    </location>
    <ligand>
        <name>Ca(2+)</name>
        <dbReference type="ChEBI" id="CHEBI:29108"/>
        <label>1</label>
    </ligand>
</feature>
<evidence type="ECO:0000256" key="17">
    <source>
        <dbReference type="ARBA" id="ARBA00072322"/>
    </source>
</evidence>
<dbReference type="Gene3D" id="1.10.420.10">
    <property type="entry name" value="Peroxidase, domain 2"/>
    <property type="match status" value="3"/>
</dbReference>
<dbReference type="InterPro" id="IPR000823">
    <property type="entry name" value="Peroxidase_pln"/>
</dbReference>
<feature type="binding site" evidence="20">
    <location>
        <position position="828"/>
    </location>
    <ligand>
        <name>Ca(2+)</name>
        <dbReference type="ChEBI" id="CHEBI:29108"/>
        <label>2</label>
    </ligand>
</feature>
<dbReference type="PRINTS" id="PR00461">
    <property type="entry name" value="PLPEROXIDASE"/>
</dbReference>
<evidence type="ECO:0000256" key="3">
    <source>
        <dbReference type="ARBA" id="ARBA00004613"/>
    </source>
</evidence>
<dbReference type="PROSITE" id="PS50873">
    <property type="entry name" value="PEROXIDASE_4"/>
    <property type="match status" value="3"/>
</dbReference>
<evidence type="ECO:0000256" key="9">
    <source>
        <dbReference type="ARBA" id="ARBA00022723"/>
    </source>
</evidence>
<feature type="binding site" description="axial binding residue" evidence="20">
    <location>
        <position position="827"/>
    </location>
    <ligand>
        <name>heme b</name>
        <dbReference type="ChEBI" id="CHEBI:60344"/>
    </ligand>
    <ligandPart>
        <name>Fe</name>
        <dbReference type="ChEBI" id="CHEBI:18248"/>
    </ligandPart>
</feature>
<evidence type="ECO:0000256" key="7">
    <source>
        <dbReference type="ARBA" id="ARBA00022559"/>
    </source>
</evidence>
<protein>
    <recommendedName>
        <fullName evidence="17">Peroxidase 1</fullName>
        <ecNumber evidence="5">1.11.1.7</ecNumber>
    </recommendedName>
</protein>
<organism evidence="24 25">
    <name type="scientific">Eragrostis curvula</name>
    <name type="common">weeping love grass</name>
    <dbReference type="NCBI Taxonomy" id="38414"/>
    <lineage>
        <taxon>Eukaryota</taxon>
        <taxon>Viridiplantae</taxon>
        <taxon>Streptophyta</taxon>
        <taxon>Embryophyta</taxon>
        <taxon>Tracheophyta</taxon>
        <taxon>Spermatophyta</taxon>
        <taxon>Magnoliopsida</taxon>
        <taxon>Liliopsida</taxon>
        <taxon>Poales</taxon>
        <taxon>Poaceae</taxon>
        <taxon>PACMAD clade</taxon>
        <taxon>Chloridoideae</taxon>
        <taxon>Eragrostideae</taxon>
        <taxon>Eragrostidinae</taxon>
        <taxon>Eragrostis</taxon>
    </lineage>
</organism>
<keyword evidence="6" id="KW-0964">Secreted</keyword>
<feature type="disulfide bond" evidence="22">
    <location>
        <begin position="669"/>
        <end position="749"/>
    </location>
</feature>
<keyword evidence="9 20" id="KW-0479">Metal-binding</keyword>
<evidence type="ECO:0000256" key="8">
    <source>
        <dbReference type="ARBA" id="ARBA00022617"/>
    </source>
</evidence>
<dbReference type="OrthoDB" id="2113341at2759"/>
<dbReference type="InterPro" id="IPR033905">
    <property type="entry name" value="Secretory_peroxidase"/>
</dbReference>
<dbReference type="PROSITE" id="PS00436">
    <property type="entry name" value="PEROXIDASE_2"/>
    <property type="match status" value="3"/>
</dbReference>
<dbReference type="InterPro" id="IPR019793">
    <property type="entry name" value="Peroxidases_heam-ligand_BS"/>
</dbReference>
<name>A0A5J9WU05_9POAL</name>
<feature type="disulfide bond" evidence="22">
    <location>
        <begin position="702"/>
        <end position="707"/>
    </location>
</feature>
<dbReference type="GO" id="GO:0020037">
    <property type="term" value="F:heme binding"/>
    <property type="evidence" value="ECO:0007669"/>
    <property type="project" value="InterPro"/>
</dbReference>
<feature type="domain" description="Plant heme peroxidase family profile" evidence="23">
    <location>
        <begin position="659"/>
        <end position="954"/>
    </location>
</feature>
<feature type="binding site" evidence="20">
    <location>
        <position position="877"/>
    </location>
    <ligand>
        <name>Ca(2+)</name>
        <dbReference type="ChEBI" id="CHEBI:29108"/>
        <label>2</label>
    </ligand>
</feature>
<feature type="domain" description="Plant heme peroxidase family profile" evidence="23">
    <location>
        <begin position="343"/>
        <end position="640"/>
    </location>
</feature>
<keyword evidence="11 20" id="KW-0106">Calcium</keyword>
<dbReference type="EMBL" id="RWGY01000002">
    <property type="protein sequence ID" value="TVU51588.1"/>
    <property type="molecule type" value="Genomic_DNA"/>
</dbReference>
<feature type="binding site" evidence="20">
    <location>
        <position position="706"/>
    </location>
    <ligand>
        <name>Ca(2+)</name>
        <dbReference type="ChEBI" id="CHEBI:29108"/>
        <label>1</label>
    </ligand>
</feature>
<evidence type="ECO:0000256" key="14">
    <source>
        <dbReference type="ARBA" id="ARBA00023157"/>
    </source>
</evidence>
<dbReference type="SUPFAM" id="SSF48113">
    <property type="entry name" value="Heme-dependent peroxidases"/>
    <property type="match status" value="3"/>
</dbReference>
<dbReference type="PRINTS" id="PR00458">
    <property type="entry name" value="PEROXIDASE"/>
</dbReference>
<keyword evidence="8" id="KW-0349">Heme</keyword>
<evidence type="ECO:0000256" key="16">
    <source>
        <dbReference type="ARBA" id="ARBA00023324"/>
    </source>
</evidence>
<comment type="subcellular location">
    <subcellularLocation>
        <location evidence="3">Secreted</location>
    </subcellularLocation>
</comment>
<evidence type="ECO:0000313" key="25">
    <source>
        <dbReference type="Proteomes" id="UP000324897"/>
    </source>
</evidence>
<comment type="catalytic activity">
    <reaction evidence="1">
        <text>2 a phenolic donor + H2O2 = 2 a phenolic radical donor + 2 H2O</text>
        <dbReference type="Rhea" id="RHEA:56136"/>
        <dbReference type="ChEBI" id="CHEBI:15377"/>
        <dbReference type="ChEBI" id="CHEBI:16240"/>
        <dbReference type="ChEBI" id="CHEBI:139520"/>
        <dbReference type="ChEBI" id="CHEBI:139521"/>
        <dbReference type="EC" id="1.11.1.7"/>
    </reaction>
</comment>
<accession>A0A5J9WU05</accession>
<keyword evidence="10" id="KW-0732">Signal</keyword>
<evidence type="ECO:0000256" key="13">
    <source>
        <dbReference type="ARBA" id="ARBA00023004"/>
    </source>
</evidence>
<evidence type="ECO:0000256" key="5">
    <source>
        <dbReference type="ARBA" id="ARBA00012313"/>
    </source>
</evidence>
<dbReference type="Gramene" id="TVU51588">
    <property type="protein sequence ID" value="TVU51588"/>
    <property type="gene ID" value="EJB05_03026"/>
</dbReference>
<feature type="non-terminal residue" evidence="24">
    <location>
        <position position="1"/>
    </location>
</feature>
<keyword evidence="25" id="KW-1185">Reference proteome</keyword>
<dbReference type="GO" id="GO:0006979">
    <property type="term" value="P:response to oxidative stress"/>
    <property type="evidence" value="ECO:0007669"/>
    <property type="project" value="InterPro"/>
</dbReference>
<feature type="binding site" evidence="20">
    <location>
        <position position="704"/>
    </location>
    <ligand>
        <name>Ca(2+)</name>
        <dbReference type="ChEBI" id="CHEBI:29108"/>
        <label>1</label>
    </ligand>
</feature>
<keyword evidence="13 20" id="KW-0408">Iron</keyword>
<evidence type="ECO:0000313" key="24">
    <source>
        <dbReference type="EMBL" id="TVU51588.1"/>
    </source>
</evidence>
<dbReference type="FunFam" id="1.10.520.10:FF:000001">
    <property type="entry name" value="Peroxidase"/>
    <property type="match status" value="1"/>
</dbReference>
<dbReference type="Gene3D" id="1.10.520.10">
    <property type="match status" value="3"/>
</dbReference>
<keyword evidence="15" id="KW-0325">Glycoprotein</keyword>
<evidence type="ECO:0000256" key="19">
    <source>
        <dbReference type="PIRSR" id="PIRSR600823-2"/>
    </source>
</evidence>
<feature type="binding site" evidence="20">
    <location>
        <position position="701"/>
    </location>
    <ligand>
        <name>Ca(2+)</name>
        <dbReference type="ChEBI" id="CHEBI:29108"/>
        <label>1</label>
    </ligand>
</feature>